<reference evidence="1 2" key="1">
    <citation type="submission" date="2016-11" db="EMBL/GenBank/DDBJ databases">
        <title>Mixed transmission modes and dynamic genome evolution in an obligate animal-bacterial symbiosis.</title>
        <authorList>
            <person name="Russell S.L."/>
            <person name="Corbett-Detig R.B."/>
            <person name="Cavanaugh C.M."/>
        </authorList>
    </citation>
    <scope>NUCLEOTIDE SEQUENCE [LARGE SCALE GENOMIC DNA]</scope>
    <source>
        <strain evidence="1">Sveles-Q1</strain>
    </source>
</reference>
<accession>A0A1T2L486</accession>
<protein>
    <submittedName>
        <fullName evidence="1">Uncharacterized protein</fullName>
    </submittedName>
</protein>
<proteinExistence type="predicted"/>
<gene>
    <name evidence="1" type="ORF">BOW53_09760</name>
</gene>
<keyword evidence="2" id="KW-1185">Reference proteome</keyword>
<sequence>MEKTFQFSGPMALLVGVVALIIIGIRLASMGGNSDPELEEAVRQELWSDHAGGMVSQLRQKFESGSMAKGDVEKVGAEAISILKIGTSKPLLSMSTNERVIVFVRYMVPDDDNVHEKYMEFTNATLGGWRYRYRSSVISYYLNLF</sequence>
<dbReference type="AlphaFoldDB" id="A0A1T2L486"/>
<organism evidence="1 2">
    <name type="scientific">Solemya pervernicosa gill symbiont</name>
    <dbReference type="NCBI Taxonomy" id="642797"/>
    <lineage>
        <taxon>Bacteria</taxon>
        <taxon>Pseudomonadati</taxon>
        <taxon>Pseudomonadota</taxon>
        <taxon>Gammaproteobacteria</taxon>
        <taxon>sulfur-oxidizing symbionts</taxon>
    </lineage>
</organism>
<dbReference type="RefSeq" id="WP_078483896.1">
    <property type="nucleotide sequence ID" value="NZ_MPRL01000039.1"/>
</dbReference>
<evidence type="ECO:0000313" key="2">
    <source>
        <dbReference type="Proteomes" id="UP000191110"/>
    </source>
</evidence>
<name>A0A1T2L486_9GAMM</name>
<evidence type="ECO:0000313" key="1">
    <source>
        <dbReference type="EMBL" id="OOZ39881.1"/>
    </source>
</evidence>
<dbReference type="EMBL" id="MPRL01000039">
    <property type="protein sequence ID" value="OOZ39881.1"/>
    <property type="molecule type" value="Genomic_DNA"/>
</dbReference>
<dbReference type="Proteomes" id="UP000191110">
    <property type="component" value="Unassembled WGS sequence"/>
</dbReference>
<comment type="caution">
    <text evidence="1">The sequence shown here is derived from an EMBL/GenBank/DDBJ whole genome shotgun (WGS) entry which is preliminary data.</text>
</comment>